<dbReference type="PANTHER" id="PTHR34545:SF7">
    <property type="entry name" value="CLAVATA3_ESR (CLE)-RELATED PROTEIN 16"/>
    <property type="match status" value="1"/>
</dbReference>
<feature type="chain" id="PRO_5040812815" evidence="2">
    <location>
        <begin position="26"/>
        <end position="86"/>
    </location>
</feature>
<evidence type="ECO:0000313" key="4">
    <source>
        <dbReference type="Proteomes" id="UP001165190"/>
    </source>
</evidence>
<feature type="signal peptide" evidence="2">
    <location>
        <begin position="1"/>
        <end position="25"/>
    </location>
</feature>
<dbReference type="PANTHER" id="PTHR34545">
    <property type="entry name" value="CLAVATA3/ESR (CLE)-RELATED PROTEIN 22"/>
    <property type="match status" value="1"/>
</dbReference>
<accession>A0A9W7MFF4</accession>
<proteinExistence type="predicted"/>
<sequence>MTISRAALFLLWIILLFSHLGFCFAVAEESSHSHRRVHRSVWSAPPRKVWVFGTANSPQAPSSSPVFSGNEDDKRIVHTGPNPLHN</sequence>
<reference evidence="3" key="1">
    <citation type="submission" date="2023-05" db="EMBL/GenBank/DDBJ databases">
        <title>Genome and transcriptome analyses reveal genes involved in the formation of fine ridges on petal epidermal cells in Hibiscus trionum.</title>
        <authorList>
            <person name="Koshimizu S."/>
            <person name="Masuda S."/>
            <person name="Ishii T."/>
            <person name="Shirasu K."/>
            <person name="Hoshino A."/>
            <person name="Arita M."/>
        </authorList>
    </citation>
    <scope>NUCLEOTIDE SEQUENCE</scope>
    <source>
        <strain evidence="3">Hamamatsu line</strain>
    </source>
</reference>
<dbReference type="GO" id="GO:0048731">
    <property type="term" value="P:system development"/>
    <property type="evidence" value="ECO:0007669"/>
    <property type="project" value="InterPro"/>
</dbReference>
<dbReference type="InterPro" id="IPR033249">
    <property type="entry name" value="CLE_plant"/>
</dbReference>
<dbReference type="EMBL" id="BSYR01000035">
    <property type="protein sequence ID" value="GMI99798.1"/>
    <property type="molecule type" value="Genomic_DNA"/>
</dbReference>
<evidence type="ECO:0000313" key="3">
    <source>
        <dbReference type="EMBL" id="GMI99798.1"/>
    </source>
</evidence>
<keyword evidence="4" id="KW-1185">Reference proteome</keyword>
<protein>
    <submittedName>
        <fullName evidence="3">CLAVATA3/ESR-RELATED 16</fullName>
    </submittedName>
</protein>
<dbReference type="AlphaFoldDB" id="A0A9W7MFF4"/>
<dbReference type="OrthoDB" id="1080769at2759"/>
<evidence type="ECO:0000256" key="1">
    <source>
        <dbReference type="SAM" id="MobiDB-lite"/>
    </source>
</evidence>
<comment type="caution">
    <text evidence="3">The sequence shown here is derived from an EMBL/GenBank/DDBJ whole genome shotgun (WGS) entry which is preliminary data.</text>
</comment>
<keyword evidence="2" id="KW-0732">Signal</keyword>
<gene>
    <name evidence="3" type="ORF">HRI_003649100</name>
</gene>
<feature type="region of interest" description="Disordered" evidence="1">
    <location>
        <begin position="54"/>
        <end position="86"/>
    </location>
</feature>
<name>A0A9W7MFF4_HIBTR</name>
<organism evidence="3 4">
    <name type="scientific">Hibiscus trionum</name>
    <name type="common">Flower of an hour</name>
    <dbReference type="NCBI Taxonomy" id="183268"/>
    <lineage>
        <taxon>Eukaryota</taxon>
        <taxon>Viridiplantae</taxon>
        <taxon>Streptophyta</taxon>
        <taxon>Embryophyta</taxon>
        <taxon>Tracheophyta</taxon>
        <taxon>Spermatophyta</taxon>
        <taxon>Magnoliopsida</taxon>
        <taxon>eudicotyledons</taxon>
        <taxon>Gunneridae</taxon>
        <taxon>Pentapetalae</taxon>
        <taxon>rosids</taxon>
        <taxon>malvids</taxon>
        <taxon>Malvales</taxon>
        <taxon>Malvaceae</taxon>
        <taxon>Malvoideae</taxon>
        <taxon>Hibiscus</taxon>
    </lineage>
</organism>
<dbReference type="Proteomes" id="UP001165190">
    <property type="component" value="Unassembled WGS sequence"/>
</dbReference>
<evidence type="ECO:0000256" key="2">
    <source>
        <dbReference type="SAM" id="SignalP"/>
    </source>
</evidence>
<feature type="compositionally biased region" description="Polar residues" evidence="1">
    <location>
        <begin position="54"/>
        <end position="67"/>
    </location>
</feature>